<dbReference type="CDD" id="cd03017">
    <property type="entry name" value="PRX_BCP"/>
    <property type="match status" value="1"/>
</dbReference>
<dbReference type="PANTHER" id="PTHR42801">
    <property type="entry name" value="THIOREDOXIN-DEPENDENT PEROXIDE REDUCTASE"/>
    <property type="match status" value="1"/>
</dbReference>
<dbReference type="SUPFAM" id="SSF52833">
    <property type="entry name" value="Thioredoxin-like"/>
    <property type="match status" value="1"/>
</dbReference>
<evidence type="ECO:0000313" key="13">
    <source>
        <dbReference type="Proteomes" id="UP001165063"/>
    </source>
</evidence>
<proteinExistence type="inferred from homology"/>
<dbReference type="GO" id="GO:0008379">
    <property type="term" value="F:thioredoxin peroxidase activity"/>
    <property type="evidence" value="ECO:0007669"/>
    <property type="project" value="TreeGrafter"/>
</dbReference>
<evidence type="ECO:0000256" key="5">
    <source>
        <dbReference type="ARBA" id="ARBA00023157"/>
    </source>
</evidence>
<comment type="similarity">
    <text evidence="8">Belongs to the peroxiredoxin family. BCP/PrxQ subfamily.</text>
</comment>
<evidence type="ECO:0000256" key="3">
    <source>
        <dbReference type="ARBA" id="ARBA00022862"/>
    </source>
</evidence>
<keyword evidence="6" id="KW-0676">Redox-active center</keyword>
<dbReference type="InterPro" id="IPR000866">
    <property type="entry name" value="AhpC/TSA"/>
</dbReference>
<dbReference type="PANTHER" id="PTHR42801:SF23">
    <property type="entry name" value="PEROXIREDOXIN DOT5"/>
    <property type="match status" value="1"/>
</dbReference>
<feature type="compositionally biased region" description="Basic and acidic residues" evidence="10">
    <location>
        <begin position="87"/>
        <end position="100"/>
    </location>
</feature>
<dbReference type="EC" id="1.11.1.24" evidence="1"/>
<evidence type="ECO:0000256" key="10">
    <source>
        <dbReference type="SAM" id="MobiDB-lite"/>
    </source>
</evidence>
<dbReference type="AlphaFoldDB" id="A0A9W7DLN1"/>
<accession>A0A9W7DLN1</accession>
<evidence type="ECO:0000256" key="2">
    <source>
        <dbReference type="ARBA" id="ARBA00022559"/>
    </source>
</evidence>
<evidence type="ECO:0000256" key="1">
    <source>
        <dbReference type="ARBA" id="ARBA00013017"/>
    </source>
</evidence>
<comment type="catalytic activity">
    <reaction evidence="9">
        <text>a hydroperoxide + [thioredoxin]-dithiol = an alcohol + [thioredoxin]-disulfide + H2O</text>
        <dbReference type="Rhea" id="RHEA:62620"/>
        <dbReference type="Rhea" id="RHEA-COMP:10698"/>
        <dbReference type="Rhea" id="RHEA-COMP:10700"/>
        <dbReference type="ChEBI" id="CHEBI:15377"/>
        <dbReference type="ChEBI" id="CHEBI:29950"/>
        <dbReference type="ChEBI" id="CHEBI:30879"/>
        <dbReference type="ChEBI" id="CHEBI:35924"/>
        <dbReference type="ChEBI" id="CHEBI:50058"/>
        <dbReference type="EC" id="1.11.1.24"/>
    </reaction>
</comment>
<dbReference type="InterPro" id="IPR013766">
    <property type="entry name" value="Thioredoxin_domain"/>
</dbReference>
<evidence type="ECO:0000256" key="4">
    <source>
        <dbReference type="ARBA" id="ARBA00023002"/>
    </source>
</evidence>
<keyword evidence="3" id="KW-0049">Antioxidant</keyword>
<dbReference type="GO" id="GO:0045454">
    <property type="term" value="P:cell redox homeostasis"/>
    <property type="evidence" value="ECO:0007669"/>
    <property type="project" value="TreeGrafter"/>
</dbReference>
<evidence type="ECO:0000256" key="8">
    <source>
        <dbReference type="ARBA" id="ARBA00038489"/>
    </source>
</evidence>
<comment type="caution">
    <text evidence="12">The sequence shown here is derived from an EMBL/GenBank/DDBJ whole genome shotgun (WGS) entry which is preliminary data.</text>
</comment>
<keyword evidence="4" id="KW-0560">Oxidoreductase</keyword>
<protein>
    <recommendedName>
        <fullName evidence="1">thioredoxin-dependent peroxiredoxin</fullName>
        <ecNumber evidence="1">1.11.1.24</ecNumber>
    </recommendedName>
    <alternativeName>
        <fullName evidence="7">Thioredoxin peroxidase</fullName>
    </alternativeName>
</protein>
<feature type="domain" description="Thioredoxin" evidence="11">
    <location>
        <begin position="110"/>
        <end position="262"/>
    </location>
</feature>
<dbReference type="PROSITE" id="PS51352">
    <property type="entry name" value="THIOREDOXIN_2"/>
    <property type="match status" value="1"/>
</dbReference>
<evidence type="ECO:0000256" key="9">
    <source>
        <dbReference type="ARBA" id="ARBA00049091"/>
    </source>
</evidence>
<dbReference type="GO" id="GO:0034599">
    <property type="term" value="P:cellular response to oxidative stress"/>
    <property type="evidence" value="ECO:0007669"/>
    <property type="project" value="TreeGrafter"/>
</dbReference>
<dbReference type="InterPro" id="IPR036249">
    <property type="entry name" value="Thioredoxin-like_sf"/>
</dbReference>
<dbReference type="InterPro" id="IPR050924">
    <property type="entry name" value="Peroxiredoxin_BCP/PrxQ"/>
</dbReference>
<keyword evidence="13" id="KW-1185">Reference proteome</keyword>
<feature type="region of interest" description="Disordered" evidence="10">
    <location>
        <begin position="1"/>
        <end position="111"/>
    </location>
</feature>
<dbReference type="GO" id="GO:0005737">
    <property type="term" value="C:cytoplasm"/>
    <property type="evidence" value="ECO:0007669"/>
    <property type="project" value="TreeGrafter"/>
</dbReference>
<dbReference type="Gene3D" id="3.40.30.10">
    <property type="entry name" value="Glutaredoxin"/>
    <property type="match status" value="1"/>
</dbReference>
<dbReference type="EMBL" id="BSXU01003254">
    <property type="protein sequence ID" value="GMG39866.1"/>
    <property type="molecule type" value="Genomic_DNA"/>
</dbReference>
<gene>
    <name evidence="12" type="ORF">Amon01_000568900</name>
</gene>
<name>A0A9W7DLN1_AMBMO</name>
<dbReference type="OrthoDB" id="338622at2759"/>
<organism evidence="12 13">
    <name type="scientific">Ambrosiozyma monospora</name>
    <name type="common">Yeast</name>
    <name type="synonym">Endomycopsis monosporus</name>
    <dbReference type="NCBI Taxonomy" id="43982"/>
    <lineage>
        <taxon>Eukaryota</taxon>
        <taxon>Fungi</taxon>
        <taxon>Dikarya</taxon>
        <taxon>Ascomycota</taxon>
        <taxon>Saccharomycotina</taxon>
        <taxon>Pichiomycetes</taxon>
        <taxon>Pichiales</taxon>
        <taxon>Pichiaceae</taxon>
        <taxon>Ambrosiozyma</taxon>
    </lineage>
</organism>
<evidence type="ECO:0000259" key="11">
    <source>
        <dbReference type="PROSITE" id="PS51352"/>
    </source>
</evidence>
<reference evidence="12" key="1">
    <citation type="submission" date="2023-04" db="EMBL/GenBank/DDBJ databases">
        <title>Ambrosiozyma monospora NBRC 1965.</title>
        <authorList>
            <person name="Ichikawa N."/>
            <person name="Sato H."/>
            <person name="Tonouchi N."/>
        </authorList>
    </citation>
    <scope>NUCLEOTIDE SEQUENCE</scope>
    <source>
        <strain evidence="12">NBRC 1965</strain>
    </source>
</reference>
<feature type="compositionally biased region" description="Low complexity" evidence="10">
    <location>
        <begin position="39"/>
        <end position="70"/>
    </location>
</feature>
<evidence type="ECO:0000256" key="7">
    <source>
        <dbReference type="ARBA" id="ARBA00032824"/>
    </source>
</evidence>
<sequence>MSPLRRSSRIASKKDALVAVPANKKQEPVKTTKTKKVANSKTTKSTKSTKAKSPVATKKTTGKTVVSPVKTKVETKPSKTTRKRKASHLEDENKENKDVESTTNNGPKKLKLGDSLPAHFKLNNQNGKSIDLAKVASQSHVLIFFLYPRANTPGCTRQTAGFNANYEKYQKLSAKGKTITIFGLSSDSEKSQLKFTDKLGLHFDLISDPKRELISMLGANNGGKTIRSHFIFVDGKLQKRDIKISPEVSINSALEYVQELVEGHVVEVVEEKTSKKRKTRNKDVVTVD</sequence>
<evidence type="ECO:0000256" key="6">
    <source>
        <dbReference type="ARBA" id="ARBA00023284"/>
    </source>
</evidence>
<keyword evidence="2" id="KW-0575">Peroxidase</keyword>
<keyword evidence="5" id="KW-1015">Disulfide bond</keyword>
<evidence type="ECO:0000313" key="12">
    <source>
        <dbReference type="EMBL" id="GMG39866.1"/>
    </source>
</evidence>
<dbReference type="Proteomes" id="UP001165063">
    <property type="component" value="Unassembled WGS sequence"/>
</dbReference>
<dbReference type="Pfam" id="PF00578">
    <property type="entry name" value="AhpC-TSA"/>
    <property type="match status" value="1"/>
</dbReference>